<keyword evidence="3 6" id="KW-0812">Transmembrane</keyword>
<evidence type="ECO:0000259" key="7">
    <source>
        <dbReference type="Pfam" id="PF12823"/>
    </source>
</evidence>
<dbReference type="Proteomes" id="UP000199603">
    <property type="component" value="Unassembled WGS sequence"/>
</dbReference>
<proteinExistence type="predicted"/>
<evidence type="ECO:0000256" key="5">
    <source>
        <dbReference type="ARBA" id="ARBA00023136"/>
    </source>
</evidence>
<dbReference type="PANTHER" id="PTHR40077:SF1">
    <property type="entry name" value="MEMBRANE PROTEIN"/>
    <property type="match status" value="1"/>
</dbReference>
<evidence type="ECO:0000313" key="8">
    <source>
        <dbReference type="EMBL" id="SDD42170.1"/>
    </source>
</evidence>
<evidence type="ECO:0000256" key="3">
    <source>
        <dbReference type="ARBA" id="ARBA00022692"/>
    </source>
</evidence>
<keyword evidence="9" id="KW-1185">Reference proteome</keyword>
<dbReference type="Pfam" id="PF12823">
    <property type="entry name" value="DUF3817"/>
    <property type="match status" value="1"/>
</dbReference>
<comment type="subcellular location">
    <subcellularLocation>
        <location evidence="1">Cell membrane</location>
        <topology evidence="1">Multi-pass membrane protein</topology>
    </subcellularLocation>
</comment>
<dbReference type="EMBL" id="FNAG01000002">
    <property type="protein sequence ID" value="SDD42170.1"/>
    <property type="molecule type" value="Genomic_DNA"/>
</dbReference>
<feature type="transmembrane region" description="Helical" evidence="6">
    <location>
        <begin position="7"/>
        <end position="28"/>
    </location>
</feature>
<sequence>MLKSFRLLSLVEGLSLITLLFIAMPARYQLGVDFVWPVGMTHGLLWLVYVAFSLVVSHLQRWSLWLWLLALLCSVLPFGFLLLDRRLKREAVAASG</sequence>
<evidence type="ECO:0000313" key="9">
    <source>
        <dbReference type="Proteomes" id="UP000199603"/>
    </source>
</evidence>
<feature type="transmembrane region" description="Helical" evidence="6">
    <location>
        <begin position="64"/>
        <end position="83"/>
    </location>
</feature>
<evidence type="ECO:0000256" key="1">
    <source>
        <dbReference type="ARBA" id="ARBA00004651"/>
    </source>
</evidence>
<keyword evidence="4 6" id="KW-1133">Transmembrane helix</keyword>
<name>A0A1G6UL70_9GAMM</name>
<protein>
    <submittedName>
        <fullName evidence="8">Integral membrane protein</fullName>
    </submittedName>
</protein>
<keyword evidence="5 6" id="KW-0472">Membrane</keyword>
<dbReference type="STRING" id="265719.SAMN04488509_102395"/>
<evidence type="ECO:0000256" key="2">
    <source>
        <dbReference type="ARBA" id="ARBA00022475"/>
    </source>
</evidence>
<dbReference type="PANTHER" id="PTHR40077">
    <property type="entry name" value="MEMBRANE PROTEIN-RELATED"/>
    <property type="match status" value="1"/>
</dbReference>
<evidence type="ECO:0000256" key="6">
    <source>
        <dbReference type="SAM" id="Phobius"/>
    </source>
</evidence>
<gene>
    <name evidence="8" type="ORF">SAMN04488509_102395</name>
</gene>
<dbReference type="InterPro" id="IPR023845">
    <property type="entry name" value="DUF3817_TM"/>
</dbReference>
<evidence type="ECO:0000256" key="4">
    <source>
        <dbReference type="ARBA" id="ARBA00022989"/>
    </source>
</evidence>
<reference evidence="8 9" key="1">
    <citation type="submission" date="2016-10" db="EMBL/GenBank/DDBJ databases">
        <authorList>
            <person name="de Groot N.N."/>
        </authorList>
    </citation>
    <scope>NUCLEOTIDE SEQUENCE [LARGE SCALE GENOMIC DNA]</scope>
    <source>
        <strain evidence="8 9">DSM 16957</strain>
    </source>
</reference>
<keyword evidence="2" id="KW-1003">Cell membrane</keyword>
<dbReference type="RefSeq" id="WP_218121209.1">
    <property type="nucleotide sequence ID" value="NZ_FNAG01000002.1"/>
</dbReference>
<feature type="domain" description="DUF3817" evidence="7">
    <location>
        <begin position="2"/>
        <end position="89"/>
    </location>
</feature>
<accession>A0A1G6UL70</accession>
<dbReference type="AlphaFoldDB" id="A0A1G6UL70"/>
<feature type="transmembrane region" description="Helical" evidence="6">
    <location>
        <begin position="34"/>
        <end position="52"/>
    </location>
</feature>
<organism evidence="8 9">
    <name type="scientific">Aquimonas voraii</name>
    <dbReference type="NCBI Taxonomy" id="265719"/>
    <lineage>
        <taxon>Bacteria</taxon>
        <taxon>Pseudomonadati</taxon>
        <taxon>Pseudomonadota</taxon>
        <taxon>Gammaproteobacteria</taxon>
        <taxon>Lysobacterales</taxon>
        <taxon>Lysobacteraceae</taxon>
        <taxon>Aquimonas</taxon>
    </lineage>
</organism>
<dbReference type="NCBIfam" id="TIGR03954">
    <property type="entry name" value="integ_memb_HG"/>
    <property type="match status" value="1"/>
</dbReference>
<dbReference type="GO" id="GO:0005886">
    <property type="term" value="C:plasma membrane"/>
    <property type="evidence" value="ECO:0007669"/>
    <property type="project" value="UniProtKB-SubCell"/>
</dbReference>